<organism evidence="9 10">
    <name type="scientific">Leptolinea tardivitalis</name>
    <dbReference type="NCBI Taxonomy" id="229920"/>
    <lineage>
        <taxon>Bacteria</taxon>
        <taxon>Bacillati</taxon>
        <taxon>Chloroflexota</taxon>
        <taxon>Anaerolineae</taxon>
        <taxon>Anaerolineales</taxon>
        <taxon>Anaerolineaceae</taxon>
        <taxon>Leptolinea</taxon>
    </lineage>
</organism>
<keyword evidence="4" id="KW-1003">Cell membrane</keyword>
<keyword evidence="7 8" id="KW-0472">Membrane</keyword>
<name>A0A0P6WVH3_9CHLR</name>
<dbReference type="FunFam" id="1.10.3470.10:FF:000001">
    <property type="entry name" value="Vitamin B12 ABC transporter permease BtuC"/>
    <property type="match status" value="1"/>
</dbReference>
<evidence type="ECO:0000256" key="2">
    <source>
        <dbReference type="ARBA" id="ARBA00007935"/>
    </source>
</evidence>
<comment type="caution">
    <text evidence="9">The sequence shown here is derived from an EMBL/GenBank/DDBJ whole genome shotgun (WGS) entry which is preliminary data.</text>
</comment>
<keyword evidence="10" id="KW-1185">Reference proteome</keyword>
<dbReference type="InterPro" id="IPR000522">
    <property type="entry name" value="ABC_transptr_permease_BtuC"/>
</dbReference>
<feature type="transmembrane region" description="Helical" evidence="8">
    <location>
        <begin position="122"/>
        <end position="143"/>
    </location>
</feature>
<evidence type="ECO:0000256" key="1">
    <source>
        <dbReference type="ARBA" id="ARBA00004651"/>
    </source>
</evidence>
<feature type="transmembrane region" description="Helical" evidence="8">
    <location>
        <begin position="95"/>
        <end position="115"/>
    </location>
</feature>
<dbReference type="CDD" id="cd06550">
    <property type="entry name" value="TM_ABC_iron-siderophores_like"/>
    <property type="match status" value="1"/>
</dbReference>
<comment type="subcellular location">
    <subcellularLocation>
        <location evidence="1">Cell membrane</location>
        <topology evidence="1">Multi-pass membrane protein</topology>
    </subcellularLocation>
</comment>
<feature type="transmembrane region" description="Helical" evidence="8">
    <location>
        <begin position="66"/>
        <end position="83"/>
    </location>
</feature>
<dbReference type="SUPFAM" id="SSF81345">
    <property type="entry name" value="ABC transporter involved in vitamin B12 uptake, BtuC"/>
    <property type="match status" value="1"/>
</dbReference>
<keyword evidence="6 8" id="KW-1133">Transmembrane helix</keyword>
<feature type="transmembrane region" description="Helical" evidence="8">
    <location>
        <begin position="313"/>
        <end position="331"/>
    </location>
</feature>
<evidence type="ECO:0000256" key="7">
    <source>
        <dbReference type="ARBA" id="ARBA00023136"/>
    </source>
</evidence>
<dbReference type="OrthoDB" id="9792889at2"/>
<evidence type="ECO:0000256" key="5">
    <source>
        <dbReference type="ARBA" id="ARBA00022692"/>
    </source>
</evidence>
<evidence type="ECO:0000256" key="6">
    <source>
        <dbReference type="ARBA" id="ARBA00022989"/>
    </source>
</evidence>
<reference evidence="9 10" key="1">
    <citation type="submission" date="2015-07" db="EMBL/GenBank/DDBJ databases">
        <title>Genome sequence of Leptolinea tardivitalis DSM 16556.</title>
        <authorList>
            <person name="Hemp J."/>
            <person name="Ward L.M."/>
            <person name="Pace L.A."/>
            <person name="Fischer W.W."/>
        </authorList>
    </citation>
    <scope>NUCLEOTIDE SEQUENCE [LARGE SCALE GENOMIC DNA]</scope>
    <source>
        <strain evidence="9 10">YMTK-2</strain>
    </source>
</reference>
<dbReference type="PANTHER" id="PTHR30472">
    <property type="entry name" value="FERRIC ENTEROBACTIN TRANSPORT SYSTEM PERMEASE PROTEIN"/>
    <property type="match status" value="1"/>
</dbReference>
<dbReference type="RefSeq" id="WP_062422481.1">
    <property type="nucleotide sequence ID" value="NZ_BBYA01000010.1"/>
</dbReference>
<dbReference type="Pfam" id="PF01032">
    <property type="entry name" value="FecCD"/>
    <property type="match status" value="1"/>
</dbReference>
<keyword evidence="3" id="KW-0813">Transport</keyword>
<dbReference type="GO" id="GO:0022857">
    <property type="term" value="F:transmembrane transporter activity"/>
    <property type="evidence" value="ECO:0007669"/>
    <property type="project" value="InterPro"/>
</dbReference>
<dbReference type="AlphaFoldDB" id="A0A0P6WVH3"/>
<dbReference type="GO" id="GO:0005886">
    <property type="term" value="C:plasma membrane"/>
    <property type="evidence" value="ECO:0007669"/>
    <property type="project" value="UniProtKB-SubCell"/>
</dbReference>
<evidence type="ECO:0000256" key="4">
    <source>
        <dbReference type="ARBA" id="ARBA00022475"/>
    </source>
</evidence>
<dbReference type="PANTHER" id="PTHR30472:SF25">
    <property type="entry name" value="ABC TRANSPORTER PERMEASE PROTEIN MJ0876-RELATED"/>
    <property type="match status" value="1"/>
</dbReference>
<dbReference type="EMBL" id="LGCK01000014">
    <property type="protein sequence ID" value="KPL70577.1"/>
    <property type="molecule type" value="Genomic_DNA"/>
</dbReference>
<evidence type="ECO:0008006" key="11">
    <source>
        <dbReference type="Google" id="ProtNLM"/>
    </source>
</evidence>
<gene>
    <name evidence="9" type="ORF">ADM99_15815</name>
</gene>
<feature type="transmembrane region" description="Helical" evidence="8">
    <location>
        <begin position="286"/>
        <end position="307"/>
    </location>
</feature>
<comment type="similarity">
    <text evidence="2">Belongs to the binding-protein-dependent transport system permease family. FecCD subfamily.</text>
</comment>
<evidence type="ECO:0000313" key="10">
    <source>
        <dbReference type="Proteomes" id="UP000050430"/>
    </source>
</evidence>
<dbReference type="InterPro" id="IPR037294">
    <property type="entry name" value="ABC_BtuC-like"/>
</dbReference>
<evidence type="ECO:0000313" key="9">
    <source>
        <dbReference type="EMBL" id="KPL70577.1"/>
    </source>
</evidence>
<keyword evidence="5 8" id="KW-0812">Transmembrane</keyword>
<feature type="transmembrane region" description="Helical" evidence="8">
    <location>
        <begin position="155"/>
        <end position="176"/>
    </location>
</feature>
<dbReference type="PATRIC" id="fig|229920.5.peg.538"/>
<dbReference type="Gene3D" id="1.10.3470.10">
    <property type="entry name" value="ABC transporter involved in vitamin B12 uptake, BtuC"/>
    <property type="match status" value="1"/>
</dbReference>
<sequence>MRKTSPFLIASLVLAVCLMLSAVIGSVSIDLTSFFTIIGSVLSGQTVPLTLQPLVTILFSLRFPRTVLIALTGAALAGSGAAYQGLFRNPLADPYLIGVASGAGLGAVMAMTISWPQQISSMLFIPLASFAGALITVWTAYFLAKSGNSLPSTNLILAGVAVSSFATALTSYLMLYSNRELHRALAWLMGGASMSGWDPVTAMLPYTVIGLGILLTCGYALNVLQFGEEQAQQLGMDVKRIRLLVIFAATLTAAAAVSFSGIIGFVGLIVPHLIRMLWGSDYRKLIPLSILGGAAFLLAADIIARRIAAPQEVPVGIITALTGAPFFLFVLRRSRRQNVW</sequence>
<evidence type="ECO:0000256" key="8">
    <source>
        <dbReference type="SAM" id="Phobius"/>
    </source>
</evidence>
<protein>
    <recommendedName>
        <fullName evidence="11">Iron ABC transporter</fullName>
    </recommendedName>
</protein>
<accession>A0A0P6WVH3</accession>
<feature type="transmembrane region" description="Helical" evidence="8">
    <location>
        <begin position="197"/>
        <end position="221"/>
    </location>
</feature>
<proteinExistence type="inferred from homology"/>
<feature type="transmembrane region" description="Helical" evidence="8">
    <location>
        <begin position="35"/>
        <end position="59"/>
    </location>
</feature>
<feature type="transmembrane region" description="Helical" evidence="8">
    <location>
        <begin position="241"/>
        <end position="274"/>
    </location>
</feature>
<dbReference type="STRING" id="229920.ADM99_15815"/>
<evidence type="ECO:0000256" key="3">
    <source>
        <dbReference type="ARBA" id="ARBA00022448"/>
    </source>
</evidence>
<dbReference type="Proteomes" id="UP000050430">
    <property type="component" value="Unassembled WGS sequence"/>
</dbReference>